<dbReference type="Gene3D" id="3.30.70.100">
    <property type="match status" value="1"/>
</dbReference>
<proteinExistence type="predicted"/>
<evidence type="ECO:0000313" key="2">
    <source>
        <dbReference type="Proteomes" id="UP000709437"/>
    </source>
</evidence>
<dbReference type="InterPro" id="IPR007024">
    <property type="entry name" value="BLUF_domain"/>
</dbReference>
<dbReference type="Pfam" id="PF13977">
    <property type="entry name" value="TetR_C_6"/>
    <property type="match status" value="1"/>
</dbReference>
<dbReference type="SUPFAM" id="SSF46689">
    <property type="entry name" value="Homeodomain-like"/>
    <property type="match status" value="1"/>
</dbReference>
<dbReference type="EMBL" id="JAHEWX010000022">
    <property type="protein sequence ID" value="MBT1543032.1"/>
    <property type="molecule type" value="Genomic_DNA"/>
</dbReference>
<dbReference type="SMART" id="SM01034">
    <property type="entry name" value="BLUF"/>
    <property type="match status" value="1"/>
</dbReference>
<dbReference type="RefSeq" id="WP_128781674.1">
    <property type="nucleotide sequence ID" value="NZ_CP041260.1"/>
</dbReference>
<dbReference type="InterPro" id="IPR039538">
    <property type="entry name" value="BetI_C"/>
</dbReference>
<dbReference type="GO" id="GO:0009882">
    <property type="term" value="F:blue light photoreceptor activity"/>
    <property type="evidence" value="ECO:0007669"/>
    <property type="project" value="InterPro"/>
</dbReference>
<gene>
    <name evidence="1" type="ORF">KK103_14790</name>
</gene>
<dbReference type="InterPro" id="IPR036271">
    <property type="entry name" value="Tet_transcr_reg_TetR-rel_C_sf"/>
</dbReference>
<dbReference type="SUPFAM" id="SSF48498">
    <property type="entry name" value="Tetracyclin repressor-like, C-terminal domain"/>
    <property type="match status" value="1"/>
</dbReference>
<dbReference type="InterPro" id="IPR036046">
    <property type="entry name" value="Acylphosphatase-like_dom_sf"/>
</dbReference>
<dbReference type="Proteomes" id="UP000709437">
    <property type="component" value="Unassembled WGS sequence"/>
</dbReference>
<dbReference type="PROSITE" id="PS50925">
    <property type="entry name" value="BLUF"/>
    <property type="match status" value="1"/>
</dbReference>
<dbReference type="Pfam" id="PF04940">
    <property type="entry name" value="BLUF"/>
    <property type="match status" value="1"/>
</dbReference>
<name>A0A6G7GB76_9MICO</name>
<dbReference type="SUPFAM" id="SSF54975">
    <property type="entry name" value="Acylphosphatase/BLUF domain-like"/>
    <property type="match status" value="1"/>
</dbReference>
<evidence type="ECO:0000313" key="1">
    <source>
        <dbReference type="EMBL" id="MBT1543032.1"/>
    </source>
</evidence>
<protein>
    <submittedName>
        <fullName evidence="1">BLUF domain-containing protein</fullName>
    </submittedName>
</protein>
<sequence length="350" mass="38564">MRSIVYTSTQTRPITDTELAQILAVGREKNTALGVTGVLAHKGDNCLGILEGDDEVVGARFDQVRRDPRHTNVRVLLDEPIGQRAFPDWSMAFQPLDPLMQQVPGFSDLFAPGQPSDPDFGMTRARGLLDWFRRHPLAPLTSKTADEDEAPRTRAINGAIIALHDGGVTRFSLEVAATHAGMSVAEVLEVFPTDRALLAATVERWTQAISEPLAPLIAEKGTVAFMHALLTAHAEEPALMELLAASLATAADATVDGADYYRSTYRRFRQMIRDGLTSDVREGREPATMDPIRGAQQLLALYDGLRLQSLLTADTDLVDAFDRAATRMRRGWSEQYEQPSFWDIPVADPR</sequence>
<comment type="caution">
    <text evidence="1">The sequence shown here is derived from an EMBL/GenBank/DDBJ whole genome shotgun (WGS) entry which is preliminary data.</text>
</comment>
<dbReference type="AlphaFoldDB" id="A0A6G7GB76"/>
<accession>A0A6G7GB76</accession>
<dbReference type="GO" id="GO:0071949">
    <property type="term" value="F:FAD binding"/>
    <property type="evidence" value="ECO:0007669"/>
    <property type="project" value="InterPro"/>
</dbReference>
<organism evidence="1 2">
    <name type="scientific">Curtobacterium flaccumfaciens pv. flaccumfaciens</name>
    <dbReference type="NCBI Taxonomy" id="138532"/>
    <lineage>
        <taxon>Bacteria</taxon>
        <taxon>Bacillati</taxon>
        <taxon>Actinomycetota</taxon>
        <taxon>Actinomycetes</taxon>
        <taxon>Micrococcales</taxon>
        <taxon>Microbacteriaceae</taxon>
        <taxon>Curtobacterium</taxon>
    </lineage>
</organism>
<dbReference type="Gene3D" id="1.10.357.10">
    <property type="entry name" value="Tetracycline Repressor, domain 2"/>
    <property type="match status" value="1"/>
</dbReference>
<dbReference type="InterPro" id="IPR009057">
    <property type="entry name" value="Homeodomain-like_sf"/>
</dbReference>
<reference evidence="1" key="1">
    <citation type="submission" date="2021-05" db="EMBL/GenBank/DDBJ databases">
        <title>Whole genome sequence of Curtobacterium flaccumfaciens pv. flaccumfaciens strain CFBP 3417.</title>
        <authorList>
            <person name="Osdaghi E."/>
            <person name="Taghouti G."/>
            <person name="Portier P."/>
            <person name="Fazliarab A."/>
            <person name="Taghavi S.M."/>
            <person name="Briand M."/>
            <person name="Le-Saux M."/>
            <person name="Jacques M.-A."/>
        </authorList>
    </citation>
    <scope>NUCLEOTIDE SEQUENCE</scope>
    <source>
        <strain evidence="1">CFBP 3417</strain>
    </source>
</reference>